<keyword evidence="10" id="KW-0539">Nucleus</keyword>
<dbReference type="InterPro" id="IPR000722">
    <property type="entry name" value="RNA_pol_asu"/>
</dbReference>
<protein>
    <recommendedName>
        <fullName evidence="11">DNA-directed RNA polymerase subunit</fullName>
        <ecNumber evidence="11">2.7.7.6</ecNumber>
    </recommendedName>
</protein>
<dbReference type="InterPro" id="IPR007066">
    <property type="entry name" value="RNA_pol_Rpb1_3"/>
</dbReference>
<gene>
    <name evidence="14" type="ORF">PEVE_00036558</name>
</gene>
<evidence type="ECO:0000256" key="7">
    <source>
        <dbReference type="ARBA" id="ARBA00022833"/>
    </source>
</evidence>
<feature type="compositionally biased region" description="Acidic residues" evidence="12">
    <location>
        <begin position="1485"/>
        <end position="1498"/>
    </location>
</feature>
<dbReference type="Gene3D" id="4.10.860.120">
    <property type="entry name" value="RNA polymerase II, clamp domain"/>
    <property type="match status" value="1"/>
</dbReference>
<dbReference type="Pfam" id="PF00623">
    <property type="entry name" value="RNA_pol_Rpb1_2"/>
    <property type="match status" value="1"/>
</dbReference>
<dbReference type="Gene3D" id="1.10.274.100">
    <property type="entry name" value="RNA polymerase Rpb1, domain 3"/>
    <property type="match status" value="1"/>
</dbReference>
<feature type="domain" description="RNA polymerase N-terminal" evidence="13">
    <location>
        <begin position="322"/>
        <end position="664"/>
    </location>
</feature>
<dbReference type="InterPro" id="IPR044893">
    <property type="entry name" value="RNA_pol_Rpb1_clamp_domain"/>
</dbReference>
<keyword evidence="9 11" id="KW-0804">Transcription</keyword>
<dbReference type="PANTHER" id="PTHR19376">
    <property type="entry name" value="DNA-DIRECTED RNA POLYMERASE"/>
    <property type="match status" value="1"/>
</dbReference>
<evidence type="ECO:0000256" key="9">
    <source>
        <dbReference type="ARBA" id="ARBA00023163"/>
    </source>
</evidence>
<evidence type="ECO:0000259" key="13">
    <source>
        <dbReference type="SMART" id="SM00663"/>
    </source>
</evidence>
<reference evidence="14 15" key="1">
    <citation type="submission" date="2022-05" db="EMBL/GenBank/DDBJ databases">
        <authorList>
            <consortium name="Genoscope - CEA"/>
            <person name="William W."/>
        </authorList>
    </citation>
    <scope>NUCLEOTIDE SEQUENCE [LARGE SCALE GENOMIC DNA]</scope>
</reference>
<keyword evidence="6" id="KW-0479">Metal-binding</keyword>
<dbReference type="Pfam" id="PF04997">
    <property type="entry name" value="RNA_pol_Rpb1_1"/>
    <property type="match status" value="1"/>
</dbReference>
<evidence type="ECO:0000256" key="2">
    <source>
        <dbReference type="ARBA" id="ARBA00006460"/>
    </source>
</evidence>
<evidence type="ECO:0000256" key="12">
    <source>
        <dbReference type="SAM" id="MobiDB-lite"/>
    </source>
</evidence>
<evidence type="ECO:0000256" key="3">
    <source>
        <dbReference type="ARBA" id="ARBA00022478"/>
    </source>
</evidence>
<comment type="subcellular location">
    <subcellularLocation>
        <location evidence="1">Nucleus</location>
    </subcellularLocation>
</comment>
<feature type="region of interest" description="Disordered" evidence="12">
    <location>
        <begin position="1402"/>
        <end position="1511"/>
    </location>
</feature>
<dbReference type="Gene3D" id="6.10.250.2940">
    <property type="match status" value="1"/>
</dbReference>
<comment type="catalytic activity">
    <reaction evidence="11">
        <text>RNA(n) + a ribonucleoside 5'-triphosphate = RNA(n+1) + diphosphate</text>
        <dbReference type="Rhea" id="RHEA:21248"/>
        <dbReference type="Rhea" id="RHEA-COMP:14527"/>
        <dbReference type="Rhea" id="RHEA-COMP:17342"/>
        <dbReference type="ChEBI" id="CHEBI:33019"/>
        <dbReference type="ChEBI" id="CHEBI:61557"/>
        <dbReference type="ChEBI" id="CHEBI:140395"/>
        <dbReference type="EC" id="2.7.7.6"/>
    </reaction>
</comment>
<proteinExistence type="inferred from homology"/>
<dbReference type="SMART" id="SM00663">
    <property type="entry name" value="RPOLA_N"/>
    <property type="match status" value="1"/>
</dbReference>
<dbReference type="Gene3D" id="3.30.70.2850">
    <property type="match status" value="1"/>
</dbReference>
<keyword evidence="7" id="KW-0862">Zinc</keyword>
<dbReference type="PANTHER" id="PTHR19376:SF11">
    <property type="entry name" value="DNA-DIRECTED RNA POLYMERASE I SUBUNIT RPA1"/>
    <property type="match status" value="1"/>
</dbReference>
<organism evidence="14 15">
    <name type="scientific">Porites evermanni</name>
    <dbReference type="NCBI Taxonomy" id="104178"/>
    <lineage>
        <taxon>Eukaryota</taxon>
        <taxon>Metazoa</taxon>
        <taxon>Cnidaria</taxon>
        <taxon>Anthozoa</taxon>
        <taxon>Hexacorallia</taxon>
        <taxon>Scleractinia</taxon>
        <taxon>Fungiina</taxon>
        <taxon>Poritidae</taxon>
        <taxon>Porites</taxon>
    </lineage>
</organism>
<feature type="compositionally biased region" description="Basic and acidic residues" evidence="12">
    <location>
        <begin position="375"/>
        <end position="385"/>
    </location>
</feature>
<dbReference type="SUPFAM" id="SSF64484">
    <property type="entry name" value="beta and beta-prime subunits of DNA dependent RNA-polymerase"/>
    <property type="match status" value="1"/>
</dbReference>
<keyword evidence="15" id="KW-1185">Reference proteome</keyword>
<accession>A0ABN8MLE2</accession>
<dbReference type="Gene3D" id="1.10.357.120">
    <property type="match status" value="1"/>
</dbReference>
<dbReference type="Pfam" id="PF05000">
    <property type="entry name" value="RNA_pol_Rpb1_4"/>
    <property type="match status" value="1"/>
</dbReference>
<evidence type="ECO:0000256" key="4">
    <source>
        <dbReference type="ARBA" id="ARBA00022679"/>
    </source>
</evidence>
<evidence type="ECO:0000313" key="15">
    <source>
        <dbReference type="Proteomes" id="UP001159427"/>
    </source>
</evidence>
<dbReference type="Gene3D" id="3.30.1490.180">
    <property type="entry name" value="RNA polymerase ii"/>
    <property type="match status" value="1"/>
</dbReference>
<keyword evidence="3 11" id="KW-0240">DNA-directed RNA polymerase</keyword>
<dbReference type="CDD" id="cd01435">
    <property type="entry name" value="RNAP_I_RPA1_N"/>
    <property type="match status" value="1"/>
</dbReference>
<keyword evidence="5 11" id="KW-0548">Nucleotidyltransferase</keyword>
<dbReference type="InterPro" id="IPR007081">
    <property type="entry name" value="RNA_pol_Rpb1_5"/>
</dbReference>
<dbReference type="InterPro" id="IPR007080">
    <property type="entry name" value="RNA_pol_Rpb1_1"/>
</dbReference>
<comment type="function">
    <text evidence="11">DNA-dependent RNA polymerase catalyzes the transcription of DNA into RNA using the four ribonucleoside triphosphates as substrates.</text>
</comment>
<feature type="region of interest" description="Disordered" evidence="12">
    <location>
        <begin position="244"/>
        <end position="264"/>
    </location>
</feature>
<dbReference type="Gene3D" id="2.40.40.20">
    <property type="match status" value="1"/>
</dbReference>
<feature type="region of interest" description="Disordered" evidence="12">
    <location>
        <begin position="375"/>
        <end position="403"/>
    </location>
</feature>
<keyword evidence="8" id="KW-0460">Magnesium</keyword>
<dbReference type="Gene3D" id="1.10.132.30">
    <property type="match status" value="1"/>
</dbReference>
<evidence type="ECO:0000256" key="10">
    <source>
        <dbReference type="ARBA" id="ARBA00023242"/>
    </source>
</evidence>
<sequence length="1731" mass="194429">MQGVKLALFSPEEIKKLSVKKLTNPETFDALLHPNFGGLYDPTLGPTDKDDLCGTCAQNYIFCPGHFGHMELPLPVYHPLFFKVLLQILRSSCFKCGQLLFSRTVRHIFLSQMKALDFGLTSVAEELQHVANQTINSDQSIDDTRGFQEEDCITALDKHVKKALKDINKTEARIKSVAKNVTNFRHQLIKEFMSTYMVNKKRYCPGCKAPSREVKSEHNSRVFLKGLSAKDAVKWVKIQVTGSHMARQTNDGPNNEPENGTVSNSMADADEEVKKLMQQTFLTPLEVKKHVTQIWETYHEFLNVLLGAYPSPTAKRKCSSADMFFLEIFPVPPSRFRPLSTLGDKQFENPQTGNLSKIMKDSVLVKECLLDLNKPRTEQTEGSTEKKKKGFGKNAPATVSGKTPTERLHNAWLKLQTDVNCCIDSDLDKLSTVKFPGIRQILEKKEGLFRKHMMGKRVDYACRSVISPDPYLSVDEIGIPEVFALKLTYPQPVTHWNVKELRQAVINGPLQHPGATLVELEDGKRTLLSKTDPNQRQAIAKRLLTPSTHLKASVNPCKKVYRHLKNGDVLLLNRQPTLHRPSMMAHRARILPGEKTIRLHYANCKSYNADFDGDEMNAHYPQNELARAEAYTIASTNYQYLVPKDGTPLSGLIQDHMVAGVRMTIRGRMFNRSDYQQLVYSALSFKNSKIKLLKPCIVKPYELWSGKQVVSTVLLNLIPAEAKLLSLKGKAKIAGKNWITGKPKTQFLGIPLLHGDDMSEAEVVIRQGQLLSGVLDKAHYGPTPFGLVHCCQELYGGAMAGDLLTALARVFTTFLQFHGFTLGVEDILVKEKADKKRRKFMKKGRTAGDEAASEALGLPDDCERSVLEEKLQKAHHSKDGSDMKQLDLSMKKKTDQYQDLINKACIPLGLLKRFPDNNLQLMVQSGAKGSSVNCMQISCLLGQIELEGRRPPLMLSGRSLPSFLPYDTSPRAGGFVDGRFLTGIRPQEYFFHCMAGREGLVDTAVKTSRSGYLQRCLIKHLEGLQVGYDLTVRDSDSSVVQFYYGEDGLDVMKTSFLSEKQFPFMAGNYQAFLHQLNPKALLPHLESEKAQKLERKITKWVKKHEQNRQKRTSPFLFFAKENCPQEPGDEAETPVQFGRTKADLKLFKKWSKAPLSVRERYTKKAACCPDPVLSKYQPDRYFGAVSEKFSTSVKKYTGTNPDKCLTDEDYEENGRIPASKFELLMYLKAFRALAEPGEAVGLLAAQSIGEPSTQMTLNTFHFAGRGEMNVTLGIPRLREILMTASANIKTPSMDLPLKPGPKARKRAKQLQRKFTKVTLAQVLESVDVWESLSAKQSGGRSRMHRIRLKFLSEASYKDEFCVKASSILRYVELIFIKKIISAVLKATKAKSSEIIIETVAENNQPRNGNSEAGSGAQDDDDDDNAELSDEEAADGDANEARQRQRRQQHASYEPPDEDEENELDYYSDDDENSEEISSLRTESLFGEDGEDQNLDDSAEQEKMKKAKRRRSSVDDARLQRVLQSDIHVASYSYDAENEEWCEVSLQFPVTNFKIRVSSVIEKLANQSVVYETPKINRCFLVENNGTAVLKTEGVNLQAAWQYEDVLDLTKIYTNDIHAMANTYGIEAAAKVIKQELKNVFSAYGIQVDPRHLSLVSDYMTYEGTIKAFNRIGIESNASPFQKMSFETTTHFLRGAVLSGDTEKLNSPSSRLVVGRVVGTGTGSFELLQPLC</sequence>
<comment type="similarity">
    <text evidence="2 11">Belongs to the RNA polymerase beta' chain family.</text>
</comment>
<keyword evidence="4 11" id="KW-0808">Transferase</keyword>
<dbReference type="InterPro" id="IPR006592">
    <property type="entry name" value="RNA_pol_N"/>
</dbReference>
<dbReference type="InterPro" id="IPR042102">
    <property type="entry name" value="RNA_pol_Rpb1_3_sf"/>
</dbReference>
<dbReference type="EC" id="2.7.7.6" evidence="11"/>
<dbReference type="Pfam" id="PF04983">
    <property type="entry name" value="RNA_pol_Rpb1_3"/>
    <property type="match status" value="1"/>
</dbReference>
<dbReference type="InterPro" id="IPR038120">
    <property type="entry name" value="Rpb1_funnel_sf"/>
</dbReference>
<feature type="compositionally biased region" description="Acidic residues" evidence="12">
    <location>
        <begin position="1454"/>
        <end position="1474"/>
    </location>
</feature>
<dbReference type="InterPro" id="IPR007083">
    <property type="entry name" value="RNA_pol_Rpb1_4"/>
</dbReference>
<evidence type="ECO:0000313" key="14">
    <source>
        <dbReference type="EMBL" id="CAH3029681.1"/>
    </source>
</evidence>
<dbReference type="InterPro" id="IPR047107">
    <property type="entry name" value="DNA-dir_RNA_pol1_lsu_C"/>
</dbReference>
<evidence type="ECO:0000256" key="5">
    <source>
        <dbReference type="ARBA" id="ARBA00022695"/>
    </source>
</evidence>
<dbReference type="InterPro" id="IPR015699">
    <property type="entry name" value="DNA-dir_RNA_pol1_lsu_N"/>
</dbReference>
<evidence type="ECO:0000256" key="1">
    <source>
        <dbReference type="ARBA" id="ARBA00004123"/>
    </source>
</evidence>
<dbReference type="InterPro" id="IPR045867">
    <property type="entry name" value="DNA-dir_RpoC_beta_prime"/>
</dbReference>
<dbReference type="EMBL" id="CALNXI010000586">
    <property type="protein sequence ID" value="CAH3029681.1"/>
    <property type="molecule type" value="Genomic_DNA"/>
</dbReference>
<dbReference type="CDD" id="cd02735">
    <property type="entry name" value="RNAP_I_Rpa1_C"/>
    <property type="match status" value="1"/>
</dbReference>
<comment type="caution">
    <text evidence="14">The sequence shown here is derived from an EMBL/GenBank/DDBJ whole genome shotgun (WGS) entry which is preliminary data.</text>
</comment>
<dbReference type="Pfam" id="PF04998">
    <property type="entry name" value="RNA_pol_Rpb1_5"/>
    <property type="match status" value="1"/>
</dbReference>
<evidence type="ECO:0000256" key="6">
    <source>
        <dbReference type="ARBA" id="ARBA00022723"/>
    </source>
</evidence>
<dbReference type="Proteomes" id="UP001159427">
    <property type="component" value="Unassembled WGS sequence"/>
</dbReference>
<evidence type="ECO:0000256" key="11">
    <source>
        <dbReference type="RuleBase" id="RU004279"/>
    </source>
</evidence>
<evidence type="ECO:0000256" key="8">
    <source>
        <dbReference type="ARBA" id="ARBA00022842"/>
    </source>
</evidence>
<name>A0ABN8MLE2_9CNID</name>
<feature type="compositionally biased region" description="Acidic residues" evidence="12">
    <location>
        <begin position="1417"/>
        <end position="1437"/>
    </location>
</feature>